<dbReference type="EMBL" id="FTNM01000002">
    <property type="protein sequence ID" value="SIQ82902.1"/>
    <property type="molecule type" value="Genomic_DNA"/>
</dbReference>
<dbReference type="Proteomes" id="UP000185924">
    <property type="component" value="Unassembled WGS sequence"/>
</dbReference>
<dbReference type="AlphaFoldDB" id="A0A1N6VYP5"/>
<dbReference type="OrthoDB" id="5597599at2"/>
<accession>A0A1N6VYP5</accession>
<protein>
    <submittedName>
        <fullName evidence="1">Putative amidoligase enzyme</fullName>
    </submittedName>
</protein>
<sequence length="336" mass="38771">MVFKQPPILHNEKGALRTVGFELEYTNVSIEDSAQLVQELYGGIIQKENRFKQKVTDTKLGDFTIEFDLTLLTEKRYKKVFETFNLRLEDVKIGNGTLEDEVEETLRSLVGKVFPNEIACPPIPCTELAEIEKLREALYKLHAEGTQSFLTNAFGTHINVEVPRQDVGTLLTYLRAFLLLYPWLLEEGRTDLARQISPFIAPYPIEYVTLVLNPGYTPDLDGFIIDYHTYNPDRNRPLDLYPLLAHLRGDLLMQYTKLGKVKARSAFHYRLPNSSIAQPDWTLAQEWNIWVRVEELASDPGMVEHLSKEYGYLKANTLLGFETKWIKRIRNGYPKI</sequence>
<dbReference type="GO" id="GO:0016874">
    <property type="term" value="F:ligase activity"/>
    <property type="evidence" value="ECO:0007669"/>
    <property type="project" value="UniProtKB-KW"/>
</dbReference>
<reference evidence="2" key="1">
    <citation type="submission" date="2017-01" db="EMBL/GenBank/DDBJ databases">
        <authorList>
            <person name="Varghese N."/>
            <person name="Submissions S."/>
        </authorList>
    </citation>
    <scope>NUCLEOTIDE SEQUENCE [LARGE SCALE GENOMIC DNA]</scope>
    <source>
        <strain evidence="2">DM9</strain>
    </source>
</reference>
<organism evidence="1 2">
    <name type="scientific">Pontibacter lucknowensis</name>
    <dbReference type="NCBI Taxonomy" id="1077936"/>
    <lineage>
        <taxon>Bacteria</taxon>
        <taxon>Pseudomonadati</taxon>
        <taxon>Bacteroidota</taxon>
        <taxon>Cytophagia</taxon>
        <taxon>Cytophagales</taxon>
        <taxon>Hymenobacteraceae</taxon>
        <taxon>Pontibacter</taxon>
    </lineage>
</organism>
<proteinExistence type="predicted"/>
<evidence type="ECO:0000313" key="1">
    <source>
        <dbReference type="EMBL" id="SIQ82902.1"/>
    </source>
</evidence>
<keyword evidence="2" id="KW-1185">Reference proteome</keyword>
<gene>
    <name evidence="1" type="ORF">SAMN05421545_1275</name>
</gene>
<evidence type="ECO:0000313" key="2">
    <source>
        <dbReference type="Proteomes" id="UP000185924"/>
    </source>
</evidence>
<keyword evidence="1" id="KW-0436">Ligase</keyword>
<dbReference type="RefSeq" id="WP_076421522.1">
    <property type="nucleotide sequence ID" value="NZ_FTNM01000002.1"/>
</dbReference>
<dbReference type="STRING" id="1077936.SAMN05421545_1275"/>
<name>A0A1N6VYP5_9BACT</name>
<dbReference type="Pfam" id="PF12224">
    <property type="entry name" value="Amidoligase_2"/>
    <property type="match status" value="1"/>
</dbReference>
<dbReference type="InterPro" id="IPR022025">
    <property type="entry name" value="Amidoligase_2"/>
</dbReference>